<keyword evidence="5 11" id="KW-0808">Transferase</keyword>
<evidence type="ECO:0000256" key="10">
    <source>
        <dbReference type="SAM" id="Phobius"/>
    </source>
</evidence>
<keyword evidence="9 10" id="KW-0472">Membrane</keyword>
<evidence type="ECO:0000256" key="4">
    <source>
        <dbReference type="ARBA" id="ARBA00022640"/>
    </source>
</evidence>
<evidence type="ECO:0000256" key="5">
    <source>
        <dbReference type="ARBA" id="ARBA00022679"/>
    </source>
</evidence>
<feature type="transmembrane region" description="Helical" evidence="10">
    <location>
        <begin position="358"/>
        <end position="377"/>
    </location>
</feature>
<dbReference type="EMBL" id="KJ123716">
    <property type="protein sequence ID" value="AIT11912.1"/>
    <property type="molecule type" value="mRNA"/>
</dbReference>
<keyword evidence="7" id="KW-0809">Transit peptide</keyword>
<evidence type="ECO:0000256" key="9">
    <source>
        <dbReference type="ARBA" id="ARBA00023136"/>
    </source>
</evidence>
<dbReference type="Gene3D" id="1.10.357.140">
    <property type="entry name" value="UbiA prenyltransferase"/>
    <property type="match status" value="1"/>
</dbReference>
<dbReference type="NCBIfam" id="NF009525">
    <property type="entry name" value="PRK12887.1"/>
    <property type="match status" value="1"/>
</dbReference>
<dbReference type="GO" id="GO:0004659">
    <property type="term" value="F:prenyltransferase activity"/>
    <property type="evidence" value="ECO:0007669"/>
    <property type="project" value="InterPro"/>
</dbReference>
<name>A0A097EU60_GLYUR</name>
<dbReference type="CDD" id="cd13960">
    <property type="entry name" value="PT_UbiA_HPT1"/>
    <property type="match status" value="1"/>
</dbReference>
<keyword evidence="6 10" id="KW-0812">Transmembrane</keyword>
<evidence type="ECO:0000256" key="7">
    <source>
        <dbReference type="ARBA" id="ARBA00022946"/>
    </source>
</evidence>
<accession>A0A097EU60</accession>
<keyword evidence="4" id="KW-0934">Plastid</keyword>
<keyword evidence="3" id="KW-0150">Chloroplast</keyword>
<evidence type="ECO:0000256" key="3">
    <source>
        <dbReference type="ARBA" id="ARBA00022528"/>
    </source>
</evidence>
<comment type="subcellular location">
    <subcellularLocation>
        <location evidence="1">Plastid</location>
        <location evidence="1">Chloroplast membrane</location>
        <topology evidence="1">Multi-pass membrane protein</topology>
    </subcellularLocation>
</comment>
<feature type="transmembrane region" description="Helical" evidence="10">
    <location>
        <begin position="333"/>
        <end position="352"/>
    </location>
</feature>
<feature type="transmembrane region" description="Helical" evidence="10">
    <location>
        <begin position="199"/>
        <end position="220"/>
    </location>
</feature>
<dbReference type="GO" id="GO:0031969">
    <property type="term" value="C:chloroplast membrane"/>
    <property type="evidence" value="ECO:0007669"/>
    <property type="project" value="UniProtKB-SubCell"/>
</dbReference>
<feature type="transmembrane region" description="Helical" evidence="10">
    <location>
        <begin position="226"/>
        <end position="246"/>
    </location>
</feature>
<dbReference type="AlphaFoldDB" id="A0A097EU60"/>
<dbReference type="Pfam" id="PF01040">
    <property type="entry name" value="UbiA"/>
    <property type="match status" value="1"/>
</dbReference>
<dbReference type="InterPro" id="IPR000537">
    <property type="entry name" value="UbiA_prenyltransferase"/>
</dbReference>
<dbReference type="PANTHER" id="PTHR43009:SF6">
    <property type="entry name" value="HOMOGENTISATE PHYTYLTRANSFERASE 1, CHLOROPLASTIC"/>
    <property type="match status" value="1"/>
</dbReference>
<comment type="similarity">
    <text evidence="2">Belongs to the UbiA prenyltransferase family.</text>
</comment>
<evidence type="ECO:0000313" key="11">
    <source>
        <dbReference type="EMBL" id="AIT11912.1"/>
    </source>
</evidence>
<keyword evidence="8 10" id="KW-1133">Transmembrane helix</keyword>
<dbReference type="PANTHER" id="PTHR43009">
    <property type="entry name" value="HOMOGENTISATE SOLANESYLTRANSFERASE, CHLOROPLASTIC"/>
    <property type="match status" value="1"/>
</dbReference>
<feature type="transmembrane region" description="Helical" evidence="10">
    <location>
        <begin position="253"/>
        <end position="273"/>
    </location>
</feature>
<feature type="transmembrane region" description="Helical" evidence="10">
    <location>
        <begin position="153"/>
        <end position="178"/>
    </location>
</feature>
<evidence type="ECO:0000256" key="6">
    <source>
        <dbReference type="ARBA" id="ARBA00022692"/>
    </source>
</evidence>
<feature type="transmembrane region" description="Helical" evidence="10">
    <location>
        <begin position="285"/>
        <end position="307"/>
    </location>
</feature>
<evidence type="ECO:0000256" key="8">
    <source>
        <dbReference type="ARBA" id="ARBA00022989"/>
    </source>
</evidence>
<dbReference type="Gene3D" id="1.20.120.1780">
    <property type="entry name" value="UbiA prenyltransferase"/>
    <property type="match status" value="1"/>
</dbReference>
<dbReference type="InterPro" id="IPR044502">
    <property type="entry name" value="AtHST-like"/>
</dbReference>
<sequence length="412" mass="46158">MAKNSLNPISFFGQKERHSPSFGGNIWQSQNCTKNYYASSYAPKASWHKKNIQKEYFFLRFKQSSSNHLYKDIEGGSTYRECNRKYVVKAAPGPSFESESPAFDSKNILESVKNFINVFFKLISPYAMIAAALSITSASLLAVEKLSDISPQFFIGLLQGLIPNLFMGVYMAGLNQLCDIEIDKINKPHLPLASGEISFTTGVIIIASSFIVSLWLGSIVGSWPSLWALISFCVIWTGYSVNVPLLRWKRHPALAAMCIIATWGFIFPIGYFLHIQTFVFKRSAVFSRPVVFSTIFMSFFSLVIALFKDIPDIEGDQAFGVQSFSASLGQKRVFWICVSLLETAYGVALLMGATSSCLWSKIITVLGHAILALVLFYRAKSINLKSKASIASFFMFIWKLLYAEYFLVPLVR</sequence>
<proteinExistence type="evidence at transcript level"/>
<evidence type="ECO:0000256" key="1">
    <source>
        <dbReference type="ARBA" id="ARBA00004508"/>
    </source>
</evidence>
<protein>
    <submittedName>
        <fullName evidence="11">Flavone prenyltransferase</fullName>
    </submittedName>
</protein>
<feature type="transmembrane region" description="Helical" evidence="10">
    <location>
        <begin position="389"/>
        <end position="408"/>
    </location>
</feature>
<reference evidence="11" key="1">
    <citation type="journal article" date="2014" name="ChemBioChem">
        <title>GuA6DT, a regiospecific prenyltransferase from Glycyrrhiza uralensis, catalyzes the 6-prenylation of flavones.</title>
        <authorList>
            <person name="Li J."/>
            <person name="Chen R."/>
            <person name="Wang R."/>
            <person name="Liu X."/>
            <person name="Xie D."/>
            <person name="Zou J."/>
            <person name="Dai J."/>
        </authorList>
    </citation>
    <scope>NUCLEOTIDE SEQUENCE</scope>
</reference>
<feature type="transmembrane region" description="Helical" evidence="10">
    <location>
        <begin position="118"/>
        <end position="141"/>
    </location>
</feature>
<organism evidence="11">
    <name type="scientific">Glycyrrhiza uralensis</name>
    <name type="common">Chinese licorice</name>
    <name type="synonym">Glycyrrhiza shiheziensis</name>
    <dbReference type="NCBI Taxonomy" id="74613"/>
    <lineage>
        <taxon>Eukaryota</taxon>
        <taxon>Viridiplantae</taxon>
        <taxon>Streptophyta</taxon>
        <taxon>Embryophyta</taxon>
        <taxon>Tracheophyta</taxon>
        <taxon>Spermatophyta</taxon>
        <taxon>Magnoliopsida</taxon>
        <taxon>eudicotyledons</taxon>
        <taxon>Gunneridae</taxon>
        <taxon>Pentapetalae</taxon>
        <taxon>rosids</taxon>
        <taxon>fabids</taxon>
        <taxon>Fabales</taxon>
        <taxon>Fabaceae</taxon>
        <taxon>Papilionoideae</taxon>
        <taxon>50 kb inversion clade</taxon>
        <taxon>NPAAA clade</taxon>
        <taxon>Hologalegina</taxon>
        <taxon>IRL clade</taxon>
        <taxon>Galegeae</taxon>
        <taxon>Glycyrrhiza</taxon>
    </lineage>
</organism>
<evidence type="ECO:0000256" key="2">
    <source>
        <dbReference type="ARBA" id="ARBA00005985"/>
    </source>
</evidence>
<dbReference type="InterPro" id="IPR044878">
    <property type="entry name" value="UbiA_sf"/>
</dbReference>